<evidence type="ECO:0000256" key="6">
    <source>
        <dbReference type="ARBA" id="ARBA00022679"/>
    </source>
</evidence>
<organism evidence="17">
    <name type="scientific">Enterobius vermicularis</name>
    <name type="common">Human pinworm</name>
    <dbReference type="NCBI Taxonomy" id="51028"/>
    <lineage>
        <taxon>Eukaryota</taxon>
        <taxon>Metazoa</taxon>
        <taxon>Ecdysozoa</taxon>
        <taxon>Nematoda</taxon>
        <taxon>Chromadorea</taxon>
        <taxon>Rhabditida</taxon>
        <taxon>Spirurina</taxon>
        <taxon>Oxyuridomorpha</taxon>
        <taxon>Oxyuroidea</taxon>
        <taxon>Oxyuridae</taxon>
        <taxon>Enterobius</taxon>
    </lineage>
</organism>
<evidence type="ECO:0000313" key="16">
    <source>
        <dbReference type="Proteomes" id="UP000274131"/>
    </source>
</evidence>
<gene>
    <name evidence="15" type="ORF">EVEC_LOCUS1939</name>
</gene>
<evidence type="ECO:0000256" key="9">
    <source>
        <dbReference type="ARBA" id="ARBA00022989"/>
    </source>
</evidence>
<evidence type="ECO:0000256" key="3">
    <source>
        <dbReference type="ARBA" id="ARBA00007477"/>
    </source>
</evidence>
<dbReference type="EC" id="2.4.1.155" evidence="4"/>
<keyword evidence="12" id="KW-0325">Glycoprotein</keyword>
<evidence type="ECO:0000313" key="15">
    <source>
        <dbReference type="EMBL" id="VDD86796.1"/>
    </source>
</evidence>
<comment type="pathway">
    <text evidence="2">Protein modification; protein glycosylation.</text>
</comment>
<keyword evidence="5" id="KW-0328">Glycosyltransferase</keyword>
<reference evidence="17" key="1">
    <citation type="submission" date="2017-02" db="UniProtKB">
        <authorList>
            <consortium name="WormBaseParasite"/>
        </authorList>
    </citation>
    <scope>IDENTIFICATION</scope>
</reference>
<sequence length="577" mass="65116">MFFFYSTASVCEDVNDLLKNFFLYFKCALQTLHEICQYSESDLSSYPLCKNKLDWMQSGWKTHQCYAENGVDGSFCSFAIYLSEVENYCPYFPWSKVDGLFEIMSDSTVNYEFIKTRISRMWPRWVSAFADVKNKWPKTLLNRRKLTVLVNFSHKLNAANSGGPLGELVQWSDLIAALYILGHELWISSETASNVVRFMADSPCPNVSSKKIDLLFTDITGVRYMRQKLNSFYLFSLIKHKAELGGKSNPWGGNRLELQQFMTMYPHTDDNTFLGFVVETHHVNEQAKRDNTTLVYGKEIYMWKNADALLKQVAKFSQLHATVADVKDLSNYTVVNHGLLSGYDFQSLLRRVKIFLGLGFPLEGPAPLEAVANGAVFLNPKFIPAKSRKSYEFFKDKPTLRELTSQNPYTERFIGRPHVITVDISNPESVESAVLEALPKPFLPFEFTATGMLQRVNTLVNKQNFCSSSSSPAYPPISALQIKIGESGASCQRTCAAYGLVCERSFFKIVNDASLIGDETCSTVASEADPAAPYPCVLQSDPMLFSCASSPLKIRIRRICPCRDYISDQVALCRSCL</sequence>
<evidence type="ECO:0000256" key="10">
    <source>
        <dbReference type="ARBA" id="ARBA00023034"/>
    </source>
</evidence>
<dbReference type="STRING" id="51028.A0A0N4UXH0"/>
<dbReference type="AlphaFoldDB" id="A0A0N4UXH0"/>
<evidence type="ECO:0000256" key="8">
    <source>
        <dbReference type="ARBA" id="ARBA00022968"/>
    </source>
</evidence>
<dbReference type="PANTHER" id="PTHR15075">
    <property type="entry name" value="ALPHA-MANNOSIDE BETA-1,6-N-ACETYLGLUCOSAMINYLTRANSFERASE"/>
    <property type="match status" value="1"/>
</dbReference>
<keyword evidence="9" id="KW-1133">Transmembrane helix</keyword>
<comment type="subcellular location">
    <subcellularLocation>
        <location evidence="1">Golgi apparatus membrane</location>
        <topology evidence="1">Single-pass type II membrane protein</topology>
    </subcellularLocation>
</comment>
<dbReference type="PANTHER" id="PTHR15075:SF2">
    <property type="entry name" value="ALPHA-1,6-MANNOSYLGLYCOPROTEIN 6-BETA-N-ACETYLGLUCOSAMINYLTRANSFERASE"/>
    <property type="match status" value="1"/>
</dbReference>
<accession>A0A0N4UXH0</accession>
<evidence type="ECO:0000256" key="11">
    <source>
        <dbReference type="ARBA" id="ARBA00023136"/>
    </source>
</evidence>
<dbReference type="InterPro" id="IPR026116">
    <property type="entry name" value="GT18_cat"/>
</dbReference>
<dbReference type="OrthoDB" id="2113294at2759"/>
<keyword evidence="10" id="KW-0333">Golgi apparatus</keyword>
<evidence type="ECO:0000256" key="7">
    <source>
        <dbReference type="ARBA" id="ARBA00022692"/>
    </source>
</evidence>
<evidence type="ECO:0000256" key="12">
    <source>
        <dbReference type="ARBA" id="ARBA00023180"/>
    </source>
</evidence>
<keyword evidence="7" id="KW-0812">Transmembrane</keyword>
<dbReference type="GO" id="GO:0000139">
    <property type="term" value="C:Golgi membrane"/>
    <property type="evidence" value="ECO:0007669"/>
    <property type="project" value="UniProtKB-SubCell"/>
</dbReference>
<evidence type="ECO:0000259" key="14">
    <source>
        <dbReference type="Pfam" id="PF15024"/>
    </source>
</evidence>
<keyword evidence="11" id="KW-0472">Membrane</keyword>
<keyword evidence="8" id="KW-0735">Signal-anchor</keyword>
<keyword evidence="16" id="KW-1185">Reference proteome</keyword>
<protein>
    <recommendedName>
        <fullName evidence="4">alpha-1,6-mannosyl-glycoprotein 6-beta-N-acetylglucosaminyltransferase</fullName>
        <ecNumber evidence="4">2.4.1.155</ecNumber>
    </recommendedName>
</protein>
<reference evidence="15 16" key="2">
    <citation type="submission" date="2018-10" db="EMBL/GenBank/DDBJ databases">
        <authorList>
            <consortium name="Pathogen Informatics"/>
        </authorList>
    </citation>
    <scope>NUCLEOTIDE SEQUENCE [LARGE SCALE GENOMIC DNA]</scope>
</reference>
<proteinExistence type="inferred from homology"/>
<evidence type="ECO:0000256" key="4">
    <source>
        <dbReference type="ARBA" id="ARBA00012671"/>
    </source>
</evidence>
<dbReference type="Pfam" id="PF15024">
    <property type="entry name" value="Glyco_transf_18"/>
    <property type="match status" value="2"/>
</dbReference>
<keyword evidence="6" id="KW-0808">Transferase</keyword>
<dbReference type="EMBL" id="UXUI01007291">
    <property type="protein sequence ID" value="VDD86796.1"/>
    <property type="molecule type" value="Genomic_DNA"/>
</dbReference>
<comment type="catalytic activity">
    <reaction evidence="13">
        <text>N(4)-{beta-D-GlcNAc-(1-&gt;2)-[beta-D-GlcNAc-(1-&gt;4)]-alpha-D-Man-(1-&gt;3)-[beta-D-GlcNAc-(1-&gt;2)-alpha-D-Man-(1-&gt;6)]-beta-D-Man-(1-&gt;4)-beta-D-GlcNAc-(1-&gt;4)-beta-D-GlcNAc}-L-asparaginyl-[protein] + UDP-N-acetyl-alpha-D-glucosamine = N(4)-{beta-D-GlcNAc-(1-&gt;2)-[beta-D-GlcNAc-(1-&gt;4)]-alpha-D-Man-(1-&gt;3)-[beta-D-GlcNAc-(1-&gt;2)-[beta-D-GlcNAc-(1-&gt;6)]-alpha-D-Man-(1-&gt;6)]-beta-D-Man-(1-&gt;4)-beta-D-GlcNAc-(1-&gt;4)-beta-D-GlcNAc}-L-asparaginyl-[protein] + UDP + H(+)</text>
        <dbReference type="Rhea" id="RHEA:16921"/>
        <dbReference type="Rhea" id="RHEA-COMP:14374"/>
        <dbReference type="Rhea" id="RHEA-COMP:14377"/>
        <dbReference type="ChEBI" id="CHEBI:15378"/>
        <dbReference type="ChEBI" id="CHEBI:57705"/>
        <dbReference type="ChEBI" id="CHEBI:58223"/>
        <dbReference type="ChEBI" id="CHEBI:139507"/>
        <dbReference type="ChEBI" id="CHEBI:139510"/>
        <dbReference type="EC" id="2.4.1.155"/>
    </reaction>
</comment>
<comment type="similarity">
    <text evidence="3">Belongs to the glycosyltransferase 18 family.</text>
</comment>
<evidence type="ECO:0000256" key="1">
    <source>
        <dbReference type="ARBA" id="ARBA00004323"/>
    </source>
</evidence>
<dbReference type="InterPro" id="IPR052105">
    <property type="entry name" value="MGAT5_Glycosyltransferase"/>
</dbReference>
<feature type="domain" description="Glycosyltransferase family 18 catalytic" evidence="14">
    <location>
        <begin position="65"/>
        <end position="232"/>
    </location>
</feature>
<dbReference type="UniPathway" id="UPA00378"/>
<evidence type="ECO:0000256" key="2">
    <source>
        <dbReference type="ARBA" id="ARBA00004922"/>
    </source>
</evidence>
<feature type="domain" description="Glycosyltransferase family 18 catalytic" evidence="14">
    <location>
        <begin position="242"/>
        <end position="562"/>
    </location>
</feature>
<evidence type="ECO:0000256" key="13">
    <source>
        <dbReference type="ARBA" id="ARBA00048243"/>
    </source>
</evidence>
<dbReference type="GO" id="GO:0030144">
    <property type="term" value="F:alpha-1,6-mannosylglycoprotein 6-beta-N-acetylglucosaminyltransferase activity"/>
    <property type="evidence" value="ECO:0007669"/>
    <property type="project" value="UniProtKB-EC"/>
</dbReference>
<evidence type="ECO:0000313" key="17">
    <source>
        <dbReference type="WBParaSite" id="EVEC_0000223101-mRNA-1"/>
    </source>
</evidence>
<dbReference type="Proteomes" id="UP000274131">
    <property type="component" value="Unassembled WGS sequence"/>
</dbReference>
<name>A0A0N4UXH0_ENTVE</name>
<dbReference type="GO" id="GO:0006487">
    <property type="term" value="P:protein N-linked glycosylation"/>
    <property type="evidence" value="ECO:0007669"/>
    <property type="project" value="TreeGrafter"/>
</dbReference>
<dbReference type="WBParaSite" id="EVEC_0000223101-mRNA-1">
    <property type="protein sequence ID" value="EVEC_0000223101-mRNA-1"/>
    <property type="gene ID" value="EVEC_0000223101"/>
</dbReference>
<evidence type="ECO:0000256" key="5">
    <source>
        <dbReference type="ARBA" id="ARBA00022676"/>
    </source>
</evidence>